<dbReference type="InterPro" id="IPR045865">
    <property type="entry name" value="ACT-like_dom_sf"/>
</dbReference>
<dbReference type="EMBL" id="BARW01000551">
    <property type="protein sequence ID" value="GAI66028.1"/>
    <property type="molecule type" value="Genomic_DNA"/>
</dbReference>
<sequence>MKLKQISVFLPNEPRQLANFFEFLMENKIYIKSITVAETEDYGLLLLLVKPFEKCVELLEDNDYMHSVTEVIAVRLTDNISQLYNIAKTLGDNKVNIEYLYTFAEKSSNANIVAVLRLDDNENGIKVLNQNGFKVVESFN</sequence>
<evidence type="ECO:0000313" key="2">
    <source>
        <dbReference type="EMBL" id="GAI66028.1"/>
    </source>
</evidence>
<gene>
    <name evidence="2" type="ORF">S12H4_02306</name>
</gene>
<reference evidence="2" key="1">
    <citation type="journal article" date="2014" name="Front. Microbiol.">
        <title>High frequency of phylogenetically diverse reductive dehalogenase-homologous genes in deep subseafloor sedimentary metagenomes.</title>
        <authorList>
            <person name="Kawai M."/>
            <person name="Futagami T."/>
            <person name="Toyoda A."/>
            <person name="Takaki Y."/>
            <person name="Nishi S."/>
            <person name="Hori S."/>
            <person name="Arai W."/>
            <person name="Tsubouchi T."/>
            <person name="Morono Y."/>
            <person name="Uchiyama I."/>
            <person name="Ito T."/>
            <person name="Fujiyama A."/>
            <person name="Inagaki F."/>
            <person name="Takami H."/>
        </authorList>
    </citation>
    <scope>NUCLEOTIDE SEQUENCE</scope>
    <source>
        <strain evidence="2">Expedition CK06-06</strain>
    </source>
</reference>
<feature type="domain" description="ACT" evidence="1">
    <location>
        <begin position="1"/>
        <end position="137"/>
    </location>
</feature>
<organism evidence="2">
    <name type="scientific">marine sediment metagenome</name>
    <dbReference type="NCBI Taxonomy" id="412755"/>
    <lineage>
        <taxon>unclassified sequences</taxon>
        <taxon>metagenomes</taxon>
        <taxon>ecological metagenomes</taxon>
    </lineage>
</organism>
<dbReference type="PANTHER" id="PTHR40099">
    <property type="entry name" value="ACETOLACTATE SYNTHASE, SMALL SUBUNIT"/>
    <property type="match status" value="1"/>
</dbReference>
<evidence type="ECO:0000259" key="1">
    <source>
        <dbReference type="Pfam" id="PF19571"/>
    </source>
</evidence>
<dbReference type="Gene3D" id="3.30.2130.10">
    <property type="entry name" value="VC0802-like"/>
    <property type="match status" value="1"/>
</dbReference>
<dbReference type="Pfam" id="PF19571">
    <property type="entry name" value="ACT_8"/>
    <property type="match status" value="1"/>
</dbReference>
<protein>
    <recommendedName>
        <fullName evidence="1">ACT domain-containing protein</fullName>
    </recommendedName>
</protein>
<comment type="caution">
    <text evidence="2">The sequence shown here is derived from an EMBL/GenBank/DDBJ whole genome shotgun (WGS) entry which is preliminary data.</text>
</comment>
<dbReference type="SUPFAM" id="SSF55021">
    <property type="entry name" value="ACT-like"/>
    <property type="match status" value="2"/>
</dbReference>
<dbReference type="InterPro" id="IPR045739">
    <property type="entry name" value="ACT_dom_pair"/>
</dbReference>
<accession>X1QCU4</accession>
<name>X1QCU4_9ZZZZ</name>
<proteinExistence type="predicted"/>
<dbReference type="AlphaFoldDB" id="X1QCU4"/>
<dbReference type="PANTHER" id="PTHR40099:SF1">
    <property type="entry name" value="ACETOLACTATE SYNTHASE, SMALL SUBUNIT"/>
    <property type="match status" value="1"/>
</dbReference>